<evidence type="ECO:0000313" key="1">
    <source>
        <dbReference type="EMBL" id="STG53374.1"/>
    </source>
</evidence>
<organism evidence="2 3">
    <name type="scientific">Escherichia coli</name>
    <dbReference type="NCBI Taxonomy" id="562"/>
    <lineage>
        <taxon>Bacteria</taxon>
        <taxon>Pseudomonadati</taxon>
        <taxon>Pseudomonadota</taxon>
        <taxon>Gammaproteobacteria</taxon>
        <taxon>Enterobacterales</taxon>
        <taxon>Enterobacteriaceae</taxon>
        <taxon>Escherichia</taxon>
    </lineage>
</organism>
<evidence type="ECO:0000313" key="2">
    <source>
        <dbReference type="EMBL" id="STM20123.1"/>
    </source>
</evidence>
<reference evidence="3 4" key="1">
    <citation type="submission" date="2018-06" db="EMBL/GenBank/DDBJ databases">
        <authorList>
            <consortium name="Pathogen Informatics"/>
            <person name="Doyle S."/>
        </authorList>
    </citation>
    <scope>NUCLEOTIDE SEQUENCE [LARGE SCALE GENOMIC DNA]</scope>
    <source>
        <strain evidence="1 4">NCTC11112</strain>
        <strain evidence="2 3">NCTC7922</strain>
    </source>
</reference>
<gene>
    <name evidence="1" type="ORF">NCTC11112_03914</name>
    <name evidence="2" type="ORF">NCTC7922_06083</name>
</gene>
<dbReference type="AlphaFoldDB" id="A0A377DGL9"/>
<dbReference type="Proteomes" id="UP000254817">
    <property type="component" value="Unassembled WGS sequence"/>
</dbReference>
<dbReference type="EMBL" id="UGFC01000006">
    <property type="protein sequence ID" value="STM20123.1"/>
    <property type="molecule type" value="Genomic_DNA"/>
</dbReference>
<evidence type="ECO:0000313" key="4">
    <source>
        <dbReference type="Proteomes" id="UP000254817"/>
    </source>
</evidence>
<dbReference type="EMBL" id="UGAW01000001">
    <property type="protein sequence ID" value="STG53374.1"/>
    <property type="molecule type" value="Genomic_DNA"/>
</dbReference>
<sequence>MPERIRYLKQVFLRIHNLISVRVSAWDIRSNFNSNFLFAIFRTLFKVNNDE</sequence>
<name>A0A377DGL9_ECOLX</name>
<protein>
    <submittedName>
        <fullName evidence="2">Uncharacterized protein</fullName>
    </submittedName>
</protein>
<accession>A0A377DGL9</accession>
<evidence type="ECO:0000313" key="3">
    <source>
        <dbReference type="Proteomes" id="UP000254174"/>
    </source>
</evidence>
<dbReference type="Proteomes" id="UP000254174">
    <property type="component" value="Unassembled WGS sequence"/>
</dbReference>
<proteinExistence type="predicted"/>